<accession>A0AA38LMK1</accession>
<gene>
    <name evidence="3" type="ORF">KI387_002861</name>
</gene>
<keyword evidence="1" id="KW-0472">Membrane</keyword>
<dbReference type="PANTHER" id="PTHR33876:SF4">
    <property type="entry name" value="CHLOROPLAST PROTEIN FOR GROWTH AND FERTILITY 2"/>
    <property type="match status" value="1"/>
</dbReference>
<dbReference type="OMA" id="SCKYENP"/>
<evidence type="ECO:0000313" key="4">
    <source>
        <dbReference type="Proteomes" id="UP000824469"/>
    </source>
</evidence>
<feature type="non-terminal residue" evidence="3">
    <location>
        <position position="1"/>
    </location>
</feature>
<name>A0AA38LMK1_TAXCH</name>
<reference evidence="3 4" key="1">
    <citation type="journal article" date="2021" name="Nat. Plants">
        <title>The Taxus genome provides insights into paclitaxel biosynthesis.</title>
        <authorList>
            <person name="Xiong X."/>
            <person name="Gou J."/>
            <person name="Liao Q."/>
            <person name="Li Y."/>
            <person name="Zhou Q."/>
            <person name="Bi G."/>
            <person name="Li C."/>
            <person name="Du R."/>
            <person name="Wang X."/>
            <person name="Sun T."/>
            <person name="Guo L."/>
            <person name="Liang H."/>
            <person name="Lu P."/>
            <person name="Wu Y."/>
            <person name="Zhang Z."/>
            <person name="Ro D.K."/>
            <person name="Shang Y."/>
            <person name="Huang S."/>
            <person name="Yan J."/>
        </authorList>
    </citation>
    <scope>NUCLEOTIDE SEQUENCE [LARGE SCALE GENOMIC DNA]</scope>
    <source>
        <strain evidence="3">Ta-2019</strain>
    </source>
</reference>
<feature type="transmembrane region" description="Helical" evidence="1">
    <location>
        <begin position="346"/>
        <end position="366"/>
    </location>
</feature>
<evidence type="ECO:0000256" key="1">
    <source>
        <dbReference type="SAM" id="Phobius"/>
    </source>
</evidence>
<organism evidence="3 4">
    <name type="scientific">Taxus chinensis</name>
    <name type="common">Chinese yew</name>
    <name type="synonym">Taxus wallichiana var. chinensis</name>
    <dbReference type="NCBI Taxonomy" id="29808"/>
    <lineage>
        <taxon>Eukaryota</taxon>
        <taxon>Viridiplantae</taxon>
        <taxon>Streptophyta</taxon>
        <taxon>Embryophyta</taxon>
        <taxon>Tracheophyta</taxon>
        <taxon>Spermatophyta</taxon>
        <taxon>Pinopsida</taxon>
        <taxon>Pinidae</taxon>
        <taxon>Conifers II</taxon>
        <taxon>Cupressales</taxon>
        <taxon>Taxaceae</taxon>
        <taxon>Taxus</taxon>
    </lineage>
</organism>
<sequence>MNLCTPARGSLGQVSNQIAVQSSRLWQGHLIQGDETSRRGITHSSPLCREPKLLSCHVRCSGFPKQDYGSQFLRFRARNSAENFAGSVEAFEDAEPLSKIATGRDVLKKGCIINSSSSLLAEDVQKHPNNLTTRIGAVIILSALTLISIGPAFAISAIIGTNATAKGGASAAVAVGGKAASSLLRTELLSSAWTGLVAGCLHTLTGPDHLAALAPLSIGRTRIESAAVGALWGCGHDAGQVMFGILFLLLKDKLHIELLRSWGARVVGITLLIIGGMGIKEASETSEPCVALESGHQQVNLSESMPTLKGGKMNFGFATFATGIVHGLQPDALLMVLPALALPSRLAGAAFLLMFLLGTIMAMGSYTAFIGSCSDALKTKIPRITEGLSWGSSLIAIALGGAVLL</sequence>
<evidence type="ECO:0000313" key="3">
    <source>
        <dbReference type="EMBL" id="KAH9330753.1"/>
    </source>
</evidence>
<feature type="transmembrane region" description="Helical" evidence="1">
    <location>
        <begin position="135"/>
        <end position="159"/>
    </location>
</feature>
<dbReference type="Pfam" id="PF13386">
    <property type="entry name" value="DsbD_2"/>
    <property type="match status" value="1"/>
</dbReference>
<dbReference type="InterPro" id="IPR052776">
    <property type="entry name" value="Chloro_ReproSupport/MetalTrans"/>
</dbReference>
<dbReference type="EMBL" id="JAHRHJ020000001">
    <property type="protein sequence ID" value="KAH9330753.1"/>
    <property type="molecule type" value="Genomic_DNA"/>
</dbReference>
<feature type="transmembrane region" description="Helical" evidence="1">
    <location>
        <begin position="262"/>
        <end position="279"/>
    </location>
</feature>
<feature type="transmembrane region" description="Helical" evidence="1">
    <location>
        <begin position="230"/>
        <end position="250"/>
    </location>
</feature>
<dbReference type="PANTHER" id="PTHR33876">
    <property type="entry name" value="UNNAMED PRODUCT"/>
    <property type="match status" value="1"/>
</dbReference>
<keyword evidence="4" id="KW-1185">Reference proteome</keyword>
<feature type="domain" description="Urease accessory protein UreH-like transmembrane" evidence="2">
    <location>
        <begin position="242"/>
        <end position="388"/>
    </location>
</feature>
<keyword evidence="1" id="KW-1133">Transmembrane helix</keyword>
<keyword evidence="1" id="KW-0812">Transmembrane</keyword>
<protein>
    <recommendedName>
        <fullName evidence="2">Urease accessory protein UreH-like transmembrane domain-containing protein</fullName>
    </recommendedName>
</protein>
<evidence type="ECO:0000259" key="2">
    <source>
        <dbReference type="Pfam" id="PF13386"/>
    </source>
</evidence>
<proteinExistence type="predicted"/>
<dbReference type="AlphaFoldDB" id="A0AA38LMK1"/>
<comment type="caution">
    <text evidence="3">The sequence shown here is derived from an EMBL/GenBank/DDBJ whole genome shotgun (WGS) entry which is preliminary data.</text>
</comment>
<feature type="transmembrane region" description="Helical" evidence="1">
    <location>
        <begin position="387"/>
        <end position="404"/>
    </location>
</feature>
<dbReference type="Proteomes" id="UP000824469">
    <property type="component" value="Unassembled WGS sequence"/>
</dbReference>
<dbReference type="InterPro" id="IPR039447">
    <property type="entry name" value="UreH-like_TM_dom"/>
</dbReference>